<organism evidence="1 2">
    <name type="scientific">Actinacidiphila paucisporea</name>
    <dbReference type="NCBI Taxonomy" id="310782"/>
    <lineage>
        <taxon>Bacteria</taxon>
        <taxon>Bacillati</taxon>
        <taxon>Actinomycetota</taxon>
        <taxon>Actinomycetes</taxon>
        <taxon>Kitasatosporales</taxon>
        <taxon>Streptomycetaceae</taxon>
        <taxon>Actinacidiphila</taxon>
    </lineage>
</organism>
<sequence>MTIGETDLVGLVTKIVSASPEDREYGANTCSDWSPLFDQDEADLLVRILALTATSEDHETIREIQLHALLRIDEHLLVRTELLAPLRRLFSAQLDEEQADYLQELGVRP</sequence>
<gene>
    <name evidence="1" type="ORF">SAMN05216499_117104</name>
</gene>
<accession>A0A1M7N3T2</accession>
<name>A0A1M7N3T2_9ACTN</name>
<proteinExistence type="predicted"/>
<evidence type="ECO:0000313" key="1">
    <source>
        <dbReference type="EMBL" id="SHM97669.1"/>
    </source>
</evidence>
<reference evidence="1 2" key="1">
    <citation type="submission" date="2016-11" db="EMBL/GenBank/DDBJ databases">
        <authorList>
            <person name="Jaros S."/>
            <person name="Januszkiewicz K."/>
            <person name="Wedrychowicz H."/>
        </authorList>
    </citation>
    <scope>NUCLEOTIDE SEQUENCE [LARGE SCALE GENOMIC DNA]</scope>
    <source>
        <strain evidence="1 2">CGMCC 4.2025</strain>
    </source>
</reference>
<evidence type="ECO:0000313" key="2">
    <source>
        <dbReference type="Proteomes" id="UP000184111"/>
    </source>
</evidence>
<dbReference type="AlphaFoldDB" id="A0A1M7N3T2"/>
<dbReference type="RefSeq" id="WP_073500996.1">
    <property type="nucleotide sequence ID" value="NZ_FRBI01000017.1"/>
</dbReference>
<dbReference type="Proteomes" id="UP000184111">
    <property type="component" value="Unassembled WGS sequence"/>
</dbReference>
<protein>
    <submittedName>
        <fullName evidence="1">Uncharacterized protein</fullName>
    </submittedName>
</protein>
<dbReference type="EMBL" id="FRBI01000017">
    <property type="protein sequence ID" value="SHM97669.1"/>
    <property type="molecule type" value="Genomic_DNA"/>
</dbReference>
<keyword evidence="2" id="KW-1185">Reference proteome</keyword>